<dbReference type="Pfam" id="PF00732">
    <property type="entry name" value="GMC_oxred_N"/>
    <property type="match status" value="1"/>
</dbReference>
<gene>
    <name evidence="11" type="ORF">FAUST_9431</name>
</gene>
<evidence type="ECO:0000256" key="1">
    <source>
        <dbReference type="ARBA" id="ARBA00001974"/>
    </source>
</evidence>
<dbReference type="Gene3D" id="3.50.50.60">
    <property type="entry name" value="FAD/NAD(P)-binding domain"/>
    <property type="match status" value="1"/>
</dbReference>
<feature type="binding site" evidence="7">
    <location>
        <begin position="486"/>
        <end position="487"/>
    </location>
    <ligand>
        <name>FAD</name>
        <dbReference type="ChEBI" id="CHEBI:57692"/>
    </ligand>
</feature>
<dbReference type="InterPro" id="IPR000172">
    <property type="entry name" value="GMC_OxRdtase_N"/>
</dbReference>
<comment type="cofactor">
    <cofactor evidence="1 7">
        <name>FAD</name>
        <dbReference type="ChEBI" id="CHEBI:57692"/>
    </cofactor>
</comment>
<dbReference type="InterPro" id="IPR027424">
    <property type="entry name" value="Glucose_Oxidase_domain_2"/>
</dbReference>
<comment type="caution">
    <text evidence="11">The sequence shown here is derived from an EMBL/GenBank/DDBJ whole genome shotgun (WGS) entry which is preliminary data.</text>
</comment>
<dbReference type="GO" id="GO:0016614">
    <property type="term" value="F:oxidoreductase activity, acting on CH-OH group of donors"/>
    <property type="evidence" value="ECO:0007669"/>
    <property type="project" value="InterPro"/>
</dbReference>
<sequence>MHDYIIVGGGLSGCVLASRIREYDEHSTILLIEAGKDTRGRPDVQNMQVLNLGGDLDWQYESEPVAGLAGRRVTLNAGKGLGGGSAINSGGWTRGASVDYDEWASLVGDDRYSYNGQLPWFKKSERWFDNNDPAQHGQDGPMRITCAKASNRRFPLAEQASAGWEDLGISTLPNGDQNAGDNLGRAYICEARSDGKREWSAEQYSLEGVDVRLETSVQRIILQNCDGKLKATGVKLADGSIASGNNVILSTGALRSPQLLQLSGIGSSSHLQGVGIEPLVDLPEVGENLADHMIFFQHWRLRDPSAGYTLGSDNPLFQQPQYSQGVPVDWIVNTSVASDGLAKAIAVDESVQPETSKHSLLAKKRTFLENILMYAKVPFPGVPVDAEHITTAVVTFLPTSRGSVALKSGNPDDHPKVNPNYLATEVDRHVFREGLRQLTRFMLESKFSVNITGESVPEGLPAEPLGLDDNDEKLDQRLAMTSGTSWHPTGTCSMGKVVDTEFRVRGIEGLRVVDASVIPVPISAHIQAPLYALSEQAAAIITGNA</sequence>
<organism evidence="11 12">
    <name type="scientific">Fusarium austroamericanum</name>
    <dbReference type="NCBI Taxonomy" id="282268"/>
    <lineage>
        <taxon>Eukaryota</taxon>
        <taxon>Fungi</taxon>
        <taxon>Dikarya</taxon>
        <taxon>Ascomycota</taxon>
        <taxon>Pezizomycotina</taxon>
        <taxon>Sordariomycetes</taxon>
        <taxon>Hypocreomycetidae</taxon>
        <taxon>Hypocreales</taxon>
        <taxon>Nectriaceae</taxon>
        <taxon>Fusarium</taxon>
    </lineage>
</organism>
<dbReference type="GO" id="GO:0050660">
    <property type="term" value="F:flavin adenine dinucleotide binding"/>
    <property type="evidence" value="ECO:0007669"/>
    <property type="project" value="InterPro"/>
</dbReference>
<dbReference type="PANTHER" id="PTHR11552:SF123">
    <property type="entry name" value="GMC OXIDOREDUCTASE (AFU_ORTHOLOGUE AFUA_2G01770)-RELATED"/>
    <property type="match status" value="1"/>
</dbReference>
<keyword evidence="12" id="KW-1185">Reference proteome</keyword>
<evidence type="ECO:0000256" key="7">
    <source>
        <dbReference type="PIRSR" id="PIRSR000137-2"/>
    </source>
</evidence>
<evidence type="ECO:0000256" key="4">
    <source>
        <dbReference type="ARBA" id="ARBA00022827"/>
    </source>
</evidence>
<dbReference type="PANTHER" id="PTHR11552">
    <property type="entry name" value="GLUCOSE-METHANOL-CHOLINE GMC OXIDOREDUCTASE"/>
    <property type="match status" value="1"/>
</dbReference>
<feature type="domain" description="Glucose-methanol-choline oxidoreductase N-terminal" evidence="9">
    <location>
        <begin position="78"/>
        <end position="101"/>
    </location>
</feature>
<proteinExistence type="inferred from homology"/>
<dbReference type="Pfam" id="PF05199">
    <property type="entry name" value="GMC_oxred_C"/>
    <property type="match status" value="1"/>
</dbReference>
<keyword evidence="5" id="KW-0560">Oxidoreductase</keyword>
<feature type="domain" description="Glucose-methanol-choline oxidoreductase N-terminal" evidence="10">
    <location>
        <begin position="252"/>
        <end position="266"/>
    </location>
</feature>
<keyword evidence="4 7" id="KW-0274">FAD</keyword>
<evidence type="ECO:0000256" key="8">
    <source>
        <dbReference type="RuleBase" id="RU003968"/>
    </source>
</evidence>
<dbReference type="SUPFAM" id="SSF54373">
    <property type="entry name" value="FAD-linked reductases, C-terminal domain"/>
    <property type="match status" value="1"/>
</dbReference>
<dbReference type="PROSITE" id="PS00624">
    <property type="entry name" value="GMC_OXRED_2"/>
    <property type="match status" value="1"/>
</dbReference>
<dbReference type="SUPFAM" id="SSF51905">
    <property type="entry name" value="FAD/NAD(P)-binding domain"/>
    <property type="match status" value="1"/>
</dbReference>
<dbReference type="Gene3D" id="4.10.450.10">
    <property type="entry name" value="Glucose Oxidase, domain 2"/>
    <property type="match status" value="1"/>
</dbReference>
<evidence type="ECO:0000256" key="5">
    <source>
        <dbReference type="ARBA" id="ARBA00023002"/>
    </source>
</evidence>
<dbReference type="InterPro" id="IPR036188">
    <property type="entry name" value="FAD/NAD-bd_sf"/>
</dbReference>
<evidence type="ECO:0000256" key="2">
    <source>
        <dbReference type="ARBA" id="ARBA00010790"/>
    </source>
</evidence>
<dbReference type="PIRSF" id="PIRSF000137">
    <property type="entry name" value="Alcohol_oxidase"/>
    <property type="match status" value="1"/>
</dbReference>
<feature type="active site" description="Proton donor" evidence="6">
    <location>
        <position position="487"/>
    </location>
</feature>
<evidence type="ECO:0000259" key="10">
    <source>
        <dbReference type="PROSITE" id="PS00624"/>
    </source>
</evidence>
<dbReference type="EMBL" id="JAAMOD010000320">
    <property type="protein sequence ID" value="KAF5231125.1"/>
    <property type="molecule type" value="Genomic_DNA"/>
</dbReference>
<reference evidence="11 12" key="1">
    <citation type="submission" date="2020-02" db="EMBL/GenBank/DDBJ databases">
        <title>Identification and distribution of gene clusters putatively required for synthesis of sphingolipid metabolism inhibitors in phylogenetically diverse species of the filamentous fungus Fusarium.</title>
        <authorList>
            <person name="Kim H.-S."/>
            <person name="Busman M."/>
            <person name="Brown D.W."/>
            <person name="Divon H."/>
            <person name="Uhlig S."/>
            <person name="Proctor R.H."/>
        </authorList>
    </citation>
    <scope>NUCLEOTIDE SEQUENCE [LARGE SCALE GENOMIC DNA]</scope>
    <source>
        <strain evidence="11 12">NRRL 2903</strain>
    </source>
</reference>
<evidence type="ECO:0000313" key="12">
    <source>
        <dbReference type="Proteomes" id="UP000537989"/>
    </source>
</evidence>
<name>A0AAN5Z2N4_FUSAU</name>
<feature type="active site" description="Proton acceptor" evidence="6">
    <location>
        <position position="525"/>
    </location>
</feature>
<dbReference type="Gene3D" id="3.30.560.10">
    <property type="entry name" value="Glucose Oxidase, domain 3"/>
    <property type="match status" value="1"/>
</dbReference>
<dbReference type="Proteomes" id="UP000537989">
    <property type="component" value="Unassembled WGS sequence"/>
</dbReference>
<dbReference type="AlphaFoldDB" id="A0AAN5Z2N4"/>
<protein>
    <recommendedName>
        <fullName evidence="9 10">Glucose-methanol-choline oxidoreductase N-terminal domain-containing protein</fullName>
    </recommendedName>
</protein>
<dbReference type="PROSITE" id="PS00623">
    <property type="entry name" value="GMC_OXRED_1"/>
    <property type="match status" value="1"/>
</dbReference>
<evidence type="ECO:0000256" key="6">
    <source>
        <dbReference type="PIRSR" id="PIRSR000137-1"/>
    </source>
</evidence>
<comment type="similarity">
    <text evidence="2 8">Belongs to the GMC oxidoreductase family.</text>
</comment>
<dbReference type="InterPro" id="IPR012132">
    <property type="entry name" value="GMC_OxRdtase"/>
</dbReference>
<accession>A0AAN5Z2N4</accession>
<evidence type="ECO:0000256" key="3">
    <source>
        <dbReference type="ARBA" id="ARBA00022630"/>
    </source>
</evidence>
<evidence type="ECO:0000259" key="9">
    <source>
        <dbReference type="PROSITE" id="PS00623"/>
    </source>
</evidence>
<keyword evidence="3 8" id="KW-0285">Flavoprotein</keyword>
<evidence type="ECO:0000313" key="11">
    <source>
        <dbReference type="EMBL" id="KAF5231125.1"/>
    </source>
</evidence>
<dbReference type="InterPro" id="IPR007867">
    <property type="entry name" value="GMC_OxRtase_C"/>
</dbReference>
<feature type="binding site" evidence="7">
    <location>
        <position position="217"/>
    </location>
    <ligand>
        <name>FAD</name>
        <dbReference type="ChEBI" id="CHEBI:57692"/>
    </ligand>
</feature>